<feature type="non-terminal residue" evidence="2">
    <location>
        <position position="1"/>
    </location>
</feature>
<evidence type="ECO:0000313" key="2">
    <source>
        <dbReference type="EMBL" id="NMC61763.1"/>
    </source>
</evidence>
<sequence length="1018" mass="116379">REIVTMGCFPLHPLTTSLLCHLKMQQGLDDDARTILKFVRENVGLKLNEPAVKNEKVNWILPIEIADYFEKRICTDQLYASYDKAIEDLEIEFGDSVKQGHYDVLRALLLQSADGINRAGSDQVALISQMIGSDFDTTKRILRELSEHGITRFDQNNKFNSFYSSGINPRALDQKIRDLLNNKNFGDDELFILNDRLKEFYPGADRIEVSVSWGTSSDWAASTAIVNADNFKVDHLRELLKPYQLSFQGIQEGNRGLVIWLLPSNETEVEFFRQNAIPTINEAFGGATPPPVLMVLPSLPIKAVSEQFLRHQALITISKDPDAIKEVGQITFDNEVEKTMKALRKALGQLFGDEEMFTTINRKPGSLIVPQPYNAAMATIITINIQNTLQKLYELAYPYRPPEFFTDLPGNPKKGAAPLRDAVKIVSKNLIHNRISSALAGMTKVANERVCKHNLMMKWHILSTTYWIQEPDVLTLQHAWNYLEEQVKADDQEKAVREFIPNLFTSPFGFDFNTATLLFCAWIGKHNNELRFSSKGRIVGLDFIEQLLDQKTPQDFLGKICVDESLYISRRDADKSLIEGRALLEKIQRGEKFSQDEAGDAINRLKEIIDSEVCPEDELCVFEQVLAVINTALDSSEKFDQDVSKLLPKISTESNLNNLIDLQEKVKHLPLPEIVLPSQIPVTEIQLKLTNQIQKTIQDSCQKAKTLNRIEGADAIRNLLSDQKATLKREGYLDQAAIISEAENQLSEQIKKLKANDEEKAKRYQINAMTSKADLIKLLEYQKELQEMEFESQDLITLQQQRLSEINSAVRELETFAENVSNVYQQVLDTEIEPLYERILKNSDRFIGSDYEEKLDQAIQYIKNLKSFSNALKEIQNFPLSTLEDVSKIEGKISEINGKYGNKLSSKHLESLEDVRKEYKDRLHEKYIQTEKQIYLLEKQFAELSSGQIREKMSDYSPFISPEMKVKLENIRISLVEKESEEKLANTENVIGEIEKLFLSIEDKEKRKDCITRLQKNI</sequence>
<protein>
    <submittedName>
        <fullName evidence="2">Uncharacterized protein</fullName>
    </submittedName>
</protein>
<accession>A0A7X9FP53</accession>
<dbReference type="AlphaFoldDB" id="A0A7X9FP53"/>
<comment type="caution">
    <text evidence="2">The sequence shown here is derived from an EMBL/GenBank/DDBJ whole genome shotgun (WGS) entry which is preliminary data.</text>
</comment>
<organism evidence="2 3">
    <name type="scientific">SAR324 cluster bacterium</name>
    <dbReference type="NCBI Taxonomy" id="2024889"/>
    <lineage>
        <taxon>Bacteria</taxon>
        <taxon>Deltaproteobacteria</taxon>
        <taxon>SAR324 cluster</taxon>
    </lineage>
</organism>
<proteinExistence type="predicted"/>
<reference evidence="2 3" key="1">
    <citation type="journal article" date="2020" name="Biotechnol. Biofuels">
        <title>New insights from the biogas microbiome by comprehensive genome-resolved metagenomics of nearly 1600 species originating from multiple anaerobic digesters.</title>
        <authorList>
            <person name="Campanaro S."/>
            <person name="Treu L."/>
            <person name="Rodriguez-R L.M."/>
            <person name="Kovalovszki A."/>
            <person name="Ziels R.M."/>
            <person name="Maus I."/>
            <person name="Zhu X."/>
            <person name="Kougias P.G."/>
            <person name="Basile A."/>
            <person name="Luo G."/>
            <person name="Schluter A."/>
            <person name="Konstantinidis K.T."/>
            <person name="Angelidaki I."/>
        </authorList>
    </citation>
    <scope>NUCLEOTIDE SEQUENCE [LARGE SCALE GENOMIC DNA]</scope>
    <source>
        <strain evidence="2">AS27yjCOA_65</strain>
    </source>
</reference>
<gene>
    <name evidence="2" type="ORF">GYA55_01200</name>
</gene>
<name>A0A7X9FP53_9DELT</name>
<dbReference type="EMBL" id="JAAZON010000045">
    <property type="protein sequence ID" value="NMC61763.1"/>
    <property type="molecule type" value="Genomic_DNA"/>
</dbReference>
<keyword evidence="1" id="KW-0175">Coiled coil</keyword>
<feature type="coiled-coil region" evidence="1">
    <location>
        <begin position="736"/>
        <end position="763"/>
    </location>
</feature>
<evidence type="ECO:0000256" key="1">
    <source>
        <dbReference type="SAM" id="Coils"/>
    </source>
</evidence>
<evidence type="ECO:0000313" key="3">
    <source>
        <dbReference type="Proteomes" id="UP000524246"/>
    </source>
</evidence>
<dbReference type="Proteomes" id="UP000524246">
    <property type="component" value="Unassembled WGS sequence"/>
</dbReference>